<gene>
    <name evidence="8" type="ORF">K3X48_11240</name>
</gene>
<dbReference type="SUPFAM" id="SSF103481">
    <property type="entry name" value="Multidrug resistance efflux transporter EmrE"/>
    <property type="match status" value="2"/>
</dbReference>
<keyword evidence="4 6" id="KW-1133">Transmembrane helix</keyword>
<evidence type="ECO:0000259" key="7">
    <source>
        <dbReference type="Pfam" id="PF00892"/>
    </source>
</evidence>
<proteinExistence type="inferred from homology"/>
<feature type="transmembrane region" description="Helical" evidence="6">
    <location>
        <begin position="44"/>
        <end position="64"/>
    </location>
</feature>
<feature type="transmembrane region" description="Helical" evidence="6">
    <location>
        <begin position="151"/>
        <end position="172"/>
    </location>
</feature>
<dbReference type="InterPro" id="IPR037185">
    <property type="entry name" value="EmrE-like"/>
</dbReference>
<sequence>METRQNPVAAAAFILVASALIAGTTLLAKLVGQDHLGAPLHPLQISHGRFLFAFLAISGAVLALRPGFHQVHWQLHVARSAAGWLGISLMFAAVTFIPLADATAISFLNPIIAMMLAVPLLGERVGIWRWGAAAIALTGALILVQPGGSGFHPAVLLALAAAFAMGFEITLIKRLTGRESPLQILWFNNAIGCTIASGAVLWIWASGTFQWPNGTQWLALAALGLMMATAQAAFIQGMKRADASFVAPFQYATLIFAGLYDFIGFSVIPAATSLLGAGIIIAGGVILAGREARAPRRRN</sequence>
<evidence type="ECO:0000256" key="4">
    <source>
        <dbReference type="ARBA" id="ARBA00022989"/>
    </source>
</evidence>
<keyword evidence="5 6" id="KW-0472">Membrane</keyword>
<dbReference type="Proteomes" id="UP001057991">
    <property type="component" value="Chromosome"/>
</dbReference>
<comment type="subcellular location">
    <subcellularLocation>
        <location evidence="1">Membrane</location>
        <topology evidence="1">Multi-pass membrane protein</topology>
    </subcellularLocation>
</comment>
<name>A0A9Q9H725_9RHOB</name>
<feature type="transmembrane region" description="Helical" evidence="6">
    <location>
        <begin position="184"/>
        <end position="205"/>
    </location>
</feature>
<feature type="transmembrane region" description="Helical" evidence="6">
    <location>
        <begin position="103"/>
        <end position="121"/>
    </location>
</feature>
<evidence type="ECO:0000256" key="2">
    <source>
        <dbReference type="ARBA" id="ARBA00009853"/>
    </source>
</evidence>
<evidence type="ECO:0000256" key="3">
    <source>
        <dbReference type="ARBA" id="ARBA00022692"/>
    </source>
</evidence>
<dbReference type="GO" id="GO:0016020">
    <property type="term" value="C:membrane"/>
    <property type="evidence" value="ECO:0007669"/>
    <property type="project" value="UniProtKB-SubCell"/>
</dbReference>
<feature type="transmembrane region" description="Helical" evidence="6">
    <location>
        <begin position="242"/>
        <end position="260"/>
    </location>
</feature>
<feature type="domain" description="EamA" evidence="7">
    <location>
        <begin position="154"/>
        <end position="287"/>
    </location>
</feature>
<evidence type="ECO:0000256" key="5">
    <source>
        <dbReference type="ARBA" id="ARBA00023136"/>
    </source>
</evidence>
<feature type="transmembrane region" description="Helical" evidence="6">
    <location>
        <begin position="266"/>
        <end position="289"/>
    </location>
</feature>
<dbReference type="InterPro" id="IPR000620">
    <property type="entry name" value="EamA_dom"/>
</dbReference>
<dbReference type="PANTHER" id="PTHR22911">
    <property type="entry name" value="ACYL-MALONYL CONDENSING ENZYME-RELATED"/>
    <property type="match status" value="1"/>
</dbReference>
<protein>
    <submittedName>
        <fullName evidence="8">DMT family transporter</fullName>
    </submittedName>
</protein>
<feature type="transmembrane region" description="Helical" evidence="6">
    <location>
        <begin position="217"/>
        <end position="235"/>
    </location>
</feature>
<evidence type="ECO:0000256" key="1">
    <source>
        <dbReference type="ARBA" id="ARBA00004141"/>
    </source>
</evidence>
<evidence type="ECO:0000313" key="8">
    <source>
        <dbReference type="EMBL" id="UWP94779.1"/>
    </source>
</evidence>
<organism evidence="8 9">
    <name type="scientific">Aliiroseovarius crassostreae</name>
    <dbReference type="NCBI Taxonomy" id="154981"/>
    <lineage>
        <taxon>Bacteria</taxon>
        <taxon>Pseudomonadati</taxon>
        <taxon>Pseudomonadota</taxon>
        <taxon>Alphaproteobacteria</taxon>
        <taxon>Rhodobacterales</taxon>
        <taxon>Paracoccaceae</taxon>
        <taxon>Aliiroseovarius</taxon>
    </lineage>
</organism>
<feature type="domain" description="EamA" evidence="7">
    <location>
        <begin position="11"/>
        <end position="144"/>
    </location>
</feature>
<dbReference type="PANTHER" id="PTHR22911:SF6">
    <property type="entry name" value="SOLUTE CARRIER FAMILY 35 MEMBER G1"/>
    <property type="match status" value="1"/>
</dbReference>
<dbReference type="RefSeq" id="WP_259778128.1">
    <property type="nucleotide sequence ID" value="NZ_CP080776.1"/>
</dbReference>
<comment type="similarity">
    <text evidence="2">Belongs to the drug/metabolite transporter (DMT) superfamily. 10 TMS drug/metabolite exporter (DME) (TC 2.A.7.3) family.</text>
</comment>
<accession>A0A9Q9H725</accession>
<feature type="transmembrane region" description="Helical" evidence="6">
    <location>
        <begin position="128"/>
        <end position="145"/>
    </location>
</feature>
<keyword evidence="3 6" id="KW-0812">Transmembrane</keyword>
<evidence type="ECO:0000313" key="9">
    <source>
        <dbReference type="Proteomes" id="UP001057991"/>
    </source>
</evidence>
<reference evidence="8" key="1">
    <citation type="submission" date="2021-08" db="EMBL/GenBank/DDBJ databases">
        <authorList>
            <person name="Nwanade C."/>
            <person name="Wang M."/>
            <person name="Masoudi A."/>
            <person name="Yu Z."/>
            <person name="Liu J."/>
        </authorList>
    </citation>
    <scope>NUCLEOTIDE SEQUENCE</scope>
    <source>
        <strain evidence="8">S056</strain>
    </source>
</reference>
<evidence type="ECO:0000256" key="6">
    <source>
        <dbReference type="SAM" id="Phobius"/>
    </source>
</evidence>
<feature type="transmembrane region" description="Helical" evidence="6">
    <location>
        <begin position="76"/>
        <end position="97"/>
    </location>
</feature>
<dbReference type="AlphaFoldDB" id="A0A9Q9H725"/>
<dbReference type="EMBL" id="CP080776">
    <property type="protein sequence ID" value="UWP94779.1"/>
    <property type="molecule type" value="Genomic_DNA"/>
</dbReference>
<dbReference type="Pfam" id="PF00892">
    <property type="entry name" value="EamA"/>
    <property type="match status" value="2"/>
</dbReference>